<dbReference type="AlphaFoldDB" id="A0A017SND2"/>
<keyword evidence="4" id="KW-1185">Reference proteome</keyword>
<accession>A0A017SND2</accession>
<dbReference type="HOGENOM" id="CLU_052193_0_0_1"/>
<feature type="domain" description="Stc1" evidence="2">
    <location>
        <begin position="31"/>
        <end position="115"/>
    </location>
</feature>
<dbReference type="InterPro" id="IPR024630">
    <property type="entry name" value="Stc1"/>
</dbReference>
<evidence type="ECO:0000256" key="1">
    <source>
        <dbReference type="SAM" id="MobiDB-lite"/>
    </source>
</evidence>
<dbReference type="GeneID" id="63700796"/>
<protein>
    <recommendedName>
        <fullName evidence="2">Stc1 domain-containing protein</fullName>
    </recommendedName>
</protein>
<sequence>MSPQVKSAYAGGWNEKTKRKLEQVTIPDKVKCVNCRKIRMQSMFSKRQLEYLRHGIIAQGARAVNGTGIAKCRTCVGGQTVELKCCVCDKIKGLNEFARAQRQFHDTARCLNCVQFIADTEIVDEQKLIPESELTTQDTTFTRSQFDDESLSATTNRLNLNSPYTRSGFSVPEEDDDSSIGGGVWVESESGNDENSFSKGKSRMYTGFDASSTAHRRATNSQPSGYGSFYGNGNTESYASKYQSAAAQVPNVRTGNTLPRAPLPKKKASNFAKVPGRRVPANEAPSMRVPESTAEAHHSDDDDNDDSIERFL</sequence>
<dbReference type="RefSeq" id="XP_040641473.1">
    <property type="nucleotide sequence ID" value="XM_040785672.1"/>
</dbReference>
<dbReference type="STRING" id="1388766.A0A017SND2"/>
<feature type="region of interest" description="Disordered" evidence="1">
    <location>
        <begin position="162"/>
        <end position="201"/>
    </location>
</feature>
<proteinExistence type="predicted"/>
<organism evidence="3 4">
    <name type="scientific">Aspergillus ruber (strain CBS 135680)</name>
    <dbReference type="NCBI Taxonomy" id="1388766"/>
    <lineage>
        <taxon>Eukaryota</taxon>
        <taxon>Fungi</taxon>
        <taxon>Dikarya</taxon>
        <taxon>Ascomycota</taxon>
        <taxon>Pezizomycotina</taxon>
        <taxon>Eurotiomycetes</taxon>
        <taxon>Eurotiomycetidae</taxon>
        <taxon>Eurotiales</taxon>
        <taxon>Aspergillaceae</taxon>
        <taxon>Aspergillus</taxon>
        <taxon>Aspergillus subgen. Aspergillus</taxon>
    </lineage>
</organism>
<reference evidence="4" key="1">
    <citation type="journal article" date="2014" name="Nat. Commun.">
        <title>Genomic adaptations of the halophilic Dead Sea filamentous fungus Eurotium rubrum.</title>
        <authorList>
            <person name="Kis-Papo T."/>
            <person name="Weig A.R."/>
            <person name="Riley R."/>
            <person name="Persoh D."/>
            <person name="Salamov A."/>
            <person name="Sun H."/>
            <person name="Lipzen A."/>
            <person name="Wasser S.P."/>
            <person name="Rambold G."/>
            <person name="Grigoriev I.V."/>
            <person name="Nevo E."/>
        </authorList>
    </citation>
    <scope>NUCLEOTIDE SEQUENCE [LARGE SCALE GENOMIC DNA]</scope>
    <source>
        <strain evidence="4">CBS 135680</strain>
    </source>
</reference>
<dbReference type="OrthoDB" id="3514033at2759"/>
<dbReference type="Pfam" id="PF12898">
    <property type="entry name" value="Stc1"/>
    <property type="match status" value="1"/>
</dbReference>
<evidence type="ECO:0000259" key="2">
    <source>
        <dbReference type="Pfam" id="PF12898"/>
    </source>
</evidence>
<dbReference type="EMBL" id="KK088415">
    <property type="protein sequence ID" value="EYE97785.1"/>
    <property type="molecule type" value="Genomic_DNA"/>
</dbReference>
<gene>
    <name evidence="3" type="ORF">EURHEDRAFT_495617</name>
</gene>
<dbReference type="Proteomes" id="UP000019804">
    <property type="component" value="Unassembled WGS sequence"/>
</dbReference>
<evidence type="ECO:0000313" key="4">
    <source>
        <dbReference type="Proteomes" id="UP000019804"/>
    </source>
</evidence>
<feature type="region of interest" description="Disordered" evidence="1">
    <location>
        <begin position="246"/>
        <end position="312"/>
    </location>
</feature>
<name>A0A017SND2_ASPRC</name>
<evidence type="ECO:0000313" key="3">
    <source>
        <dbReference type="EMBL" id="EYE97785.1"/>
    </source>
</evidence>